<accession>A0A9Q1FKN5</accession>
<gene>
    <name evidence="2" type="ORF">SKAU_G00172980</name>
</gene>
<feature type="region of interest" description="Disordered" evidence="1">
    <location>
        <begin position="231"/>
        <end position="253"/>
    </location>
</feature>
<evidence type="ECO:0000313" key="2">
    <source>
        <dbReference type="EMBL" id="KAJ8360773.1"/>
    </source>
</evidence>
<dbReference type="AlphaFoldDB" id="A0A9Q1FKN5"/>
<comment type="caution">
    <text evidence="2">The sequence shown here is derived from an EMBL/GenBank/DDBJ whole genome shotgun (WGS) entry which is preliminary data.</text>
</comment>
<evidence type="ECO:0000256" key="1">
    <source>
        <dbReference type="SAM" id="MobiDB-lite"/>
    </source>
</evidence>
<dbReference type="Proteomes" id="UP001152622">
    <property type="component" value="Chromosome 5"/>
</dbReference>
<protein>
    <submittedName>
        <fullName evidence="2">Uncharacterized protein</fullName>
    </submittedName>
</protein>
<proteinExistence type="predicted"/>
<name>A0A9Q1FKN5_SYNKA</name>
<reference evidence="2" key="1">
    <citation type="journal article" date="2023" name="Science">
        <title>Genome structures resolve the early diversification of teleost fishes.</title>
        <authorList>
            <person name="Parey E."/>
            <person name="Louis A."/>
            <person name="Montfort J."/>
            <person name="Bouchez O."/>
            <person name="Roques C."/>
            <person name="Iampietro C."/>
            <person name="Lluch J."/>
            <person name="Castinel A."/>
            <person name="Donnadieu C."/>
            <person name="Desvignes T."/>
            <person name="Floi Bucao C."/>
            <person name="Jouanno E."/>
            <person name="Wen M."/>
            <person name="Mejri S."/>
            <person name="Dirks R."/>
            <person name="Jansen H."/>
            <person name="Henkel C."/>
            <person name="Chen W.J."/>
            <person name="Zahm M."/>
            <person name="Cabau C."/>
            <person name="Klopp C."/>
            <person name="Thompson A.W."/>
            <person name="Robinson-Rechavi M."/>
            <person name="Braasch I."/>
            <person name="Lecointre G."/>
            <person name="Bobe J."/>
            <person name="Postlethwait J.H."/>
            <person name="Berthelot C."/>
            <person name="Roest Crollius H."/>
            <person name="Guiguen Y."/>
        </authorList>
    </citation>
    <scope>NUCLEOTIDE SEQUENCE</scope>
    <source>
        <strain evidence="2">WJC10195</strain>
    </source>
</reference>
<feature type="region of interest" description="Disordered" evidence="1">
    <location>
        <begin position="1"/>
        <end position="74"/>
    </location>
</feature>
<sequence>MKGEAPYRSGSGGSLARGKCGAELSEGERKGGEEGRGRRLGARDRLAGGECGAELSEREGKGEGGESGSGPGIVRGRLPSLPLLLLPFSLSVQSPVVDEGCQRRARRLRVTEQSDLKDAVAPLLPNTNIYMAARWPVSFRRGEKPTLADTGPGTEPRGACVLQATCESDSTGKKQSSAIIPPCASEEAAVGRDRPAELLCPRGRSGRGGSLIETCRRLIDVSAPRCGSGAVANNGAEAGAPAGGFSTDDEEQEREDFGFILAHL</sequence>
<feature type="compositionally biased region" description="Basic and acidic residues" evidence="1">
    <location>
        <begin position="55"/>
        <end position="64"/>
    </location>
</feature>
<feature type="compositionally biased region" description="Low complexity" evidence="1">
    <location>
        <begin position="231"/>
        <end position="244"/>
    </location>
</feature>
<feature type="compositionally biased region" description="Basic and acidic residues" evidence="1">
    <location>
        <begin position="26"/>
        <end position="47"/>
    </location>
</feature>
<dbReference type="EMBL" id="JAINUF010000005">
    <property type="protein sequence ID" value="KAJ8360773.1"/>
    <property type="molecule type" value="Genomic_DNA"/>
</dbReference>
<keyword evidence="3" id="KW-1185">Reference proteome</keyword>
<organism evidence="2 3">
    <name type="scientific">Synaphobranchus kaupii</name>
    <name type="common">Kaup's arrowtooth eel</name>
    <dbReference type="NCBI Taxonomy" id="118154"/>
    <lineage>
        <taxon>Eukaryota</taxon>
        <taxon>Metazoa</taxon>
        <taxon>Chordata</taxon>
        <taxon>Craniata</taxon>
        <taxon>Vertebrata</taxon>
        <taxon>Euteleostomi</taxon>
        <taxon>Actinopterygii</taxon>
        <taxon>Neopterygii</taxon>
        <taxon>Teleostei</taxon>
        <taxon>Anguilliformes</taxon>
        <taxon>Synaphobranchidae</taxon>
        <taxon>Synaphobranchus</taxon>
    </lineage>
</organism>
<evidence type="ECO:0000313" key="3">
    <source>
        <dbReference type="Proteomes" id="UP001152622"/>
    </source>
</evidence>